<evidence type="ECO:0000256" key="2">
    <source>
        <dbReference type="ARBA" id="ARBA00022630"/>
    </source>
</evidence>
<dbReference type="Pfam" id="PF22366">
    <property type="entry name" value="NDH2_C"/>
    <property type="match status" value="1"/>
</dbReference>
<keyword evidence="4" id="KW-0560">Oxidoreductase</keyword>
<evidence type="ECO:0000313" key="10">
    <source>
        <dbReference type="Proteomes" id="UP000007799"/>
    </source>
</evidence>
<dbReference type="Pfam" id="PF07992">
    <property type="entry name" value="Pyr_redox_2"/>
    <property type="match status" value="1"/>
</dbReference>
<dbReference type="InterPro" id="IPR036188">
    <property type="entry name" value="FAD/NAD-bd_sf"/>
</dbReference>
<feature type="compositionally biased region" description="Low complexity" evidence="6">
    <location>
        <begin position="61"/>
        <end position="75"/>
    </location>
</feature>
<keyword evidence="2" id="KW-0285">Flavoprotein</keyword>
<dbReference type="InterPro" id="IPR045024">
    <property type="entry name" value="NDH-2"/>
</dbReference>
<dbReference type="OrthoDB" id="3244603at2759"/>
<dbReference type="PANTHER" id="PTHR43706:SF13">
    <property type="entry name" value="NADH DEHYDROGENASE-RELATED"/>
    <property type="match status" value="1"/>
</dbReference>
<evidence type="ECO:0000256" key="5">
    <source>
        <dbReference type="ARBA" id="ARBA00023027"/>
    </source>
</evidence>
<keyword evidence="5" id="KW-0520">NAD</keyword>
<gene>
    <name evidence="9" type="ORF">PTSG_00422</name>
</gene>
<dbReference type="AlphaFoldDB" id="F2TWF6"/>
<evidence type="ECO:0000313" key="9">
    <source>
        <dbReference type="EMBL" id="EGD72402.1"/>
    </source>
</evidence>
<dbReference type="GO" id="GO:0003954">
    <property type="term" value="F:NADH dehydrogenase activity"/>
    <property type="evidence" value="ECO:0007669"/>
    <property type="project" value="InterPro"/>
</dbReference>
<evidence type="ECO:0000256" key="6">
    <source>
        <dbReference type="SAM" id="MobiDB-lite"/>
    </source>
</evidence>
<keyword evidence="10" id="KW-1185">Reference proteome</keyword>
<evidence type="ECO:0000256" key="1">
    <source>
        <dbReference type="ARBA" id="ARBA00005272"/>
    </source>
</evidence>
<organism evidence="10">
    <name type="scientific">Salpingoeca rosetta (strain ATCC 50818 / BSB-021)</name>
    <dbReference type="NCBI Taxonomy" id="946362"/>
    <lineage>
        <taxon>Eukaryota</taxon>
        <taxon>Choanoflagellata</taxon>
        <taxon>Craspedida</taxon>
        <taxon>Salpingoecidae</taxon>
        <taxon>Salpingoeca</taxon>
    </lineage>
</organism>
<feature type="domain" description="External alternative NADH-ubiquinone oxidoreductase-like C-terminal" evidence="8">
    <location>
        <begin position="432"/>
        <end position="498"/>
    </location>
</feature>
<dbReference type="OMA" id="DLVWGDW"/>
<dbReference type="GeneID" id="16067430"/>
<evidence type="ECO:0000256" key="3">
    <source>
        <dbReference type="ARBA" id="ARBA00022827"/>
    </source>
</evidence>
<dbReference type="InterPro" id="IPR023753">
    <property type="entry name" value="FAD/NAD-binding_dom"/>
</dbReference>
<dbReference type="RefSeq" id="XP_004998971.1">
    <property type="nucleotide sequence ID" value="XM_004998914.1"/>
</dbReference>
<feature type="domain" description="FAD/NAD(P)-binding" evidence="7">
    <location>
        <begin position="79"/>
        <end position="405"/>
    </location>
</feature>
<dbReference type="SUPFAM" id="SSF51905">
    <property type="entry name" value="FAD/NAD(P)-binding domain"/>
    <property type="match status" value="2"/>
</dbReference>
<evidence type="ECO:0000256" key="4">
    <source>
        <dbReference type="ARBA" id="ARBA00023002"/>
    </source>
</evidence>
<evidence type="ECO:0000259" key="7">
    <source>
        <dbReference type="Pfam" id="PF07992"/>
    </source>
</evidence>
<sequence length="502" mass="56006">MAGPGLLLAARCSALVPSASLSRASLSPLCLAPLSSTLTTRTMRAVHVHCVRARQHHQHRSASSSTAQQPPSASRQLPHVVVLGTGWASHRFVRDIDHNKYHVTVVSPRDHMLFTPLLTSTAVGTLEHRSIIESIRATASERHFDFQQAQVTDIDFDNNKVMCQSAVYSNDEEPERFPIPYDFLVVGIGAVPNTFGVPGVKEHAFFLKEASDARDVRRRIHDCFEAASFPMKTAQEIEDLLTFVVVGGGPTGVEFAAELTDFLREDCTRLYPHIQHRPRVILLEASGAVLSAFDSSLRQYALRRLERQDCHVRLGRSVKEVKRHEVVLDNGEVINTHCIVWSTGVGPRALVKSLDERYLTENKQHIRVDRGLKIANTQNAFAYGDCARIDGYILPAVAQVAEQQGKFLADEFNRATPQREVGCDTFKFASSGMLAYLGHYGGVAKIAVPTPDDVTNVKLSGLTAWLVWRMGYLTKLGRWRNRLQVPFDWLKTMIFGRDPTKF</sequence>
<keyword evidence="3" id="KW-0274">FAD</keyword>
<dbReference type="Gene3D" id="3.50.50.100">
    <property type="match status" value="1"/>
</dbReference>
<protein>
    <submittedName>
        <fullName evidence="9">Uncharacterized protein</fullName>
    </submittedName>
</protein>
<reference evidence="9" key="1">
    <citation type="submission" date="2009-08" db="EMBL/GenBank/DDBJ databases">
        <title>Annotation of Salpingoeca rosetta.</title>
        <authorList>
            <consortium name="The Broad Institute Genome Sequencing Platform"/>
            <person name="Russ C."/>
            <person name="Cuomo C."/>
            <person name="Burger G."/>
            <person name="Gray M.W."/>
            <person name="Holland P.W.H."/>
            <person name="King N."/>
            <person name="Lang F.B.F."/>
            <person name="Roger A.J."/>
            <person name="Ruiz-Trillo I."/>
            <person name="Young S.K."/>
            <person name="Zeng Q."/>
            <person name="Gargeya S."/>
            <person name="Alvarado L."/>
            <person name="Berlin A."/>
            <person name="Chapman S.B."/>
            <person name="Chen Z."/>
            <person name="Freedman E."/>
            <person name="Gellesch M."/>
            <person name="Goldberg J."/>
            <person name="Griggs A."/>
            <person name="Gujja S."/>
            <person name="Heilman E."/>
            <person name="Heiman D."/>
            <person name="Howarth C."/>
            <person name="Mehta T."/>
            <person name="Neiman D."/>
            <person name="Pearson M."/>
            <person name="Roberts A."/>
            <person name="Saif S."/>
            <person name="Shea T."/>
            <person name="Shenoy N."/>
            <person name="Sisk P."/>
            <person name="Stolte C."/>
            <person name="Sykes S."/>
            <person name="White J."/>
            <person name="Yandava C."/>
            <person name="Haas B."/>
            <person name="Nusbaum C."/>
            <person name="Birren B."/>
        </authorList>
    </citation>
    <scope>NUCLEOTIDE SEQUENCE [LARGE SCALE GENOMIC DNA]</scope>
    <source>
        <strain evidence="9">ATCC 50818</strain>
    </source>
</reference>
<dbReference type="GO" id="GO:0005739">
    <property type="term" value="C:mitochondrion"/>
    <property type="evidence" value="ECO:0007669"/>
    <property type="project" value="UniProtKB-ARBA"/>
</dbReference>
<dbReference type="InParanoid" id="F2TWF6"/>
<proteinExistence type="inferred from homology"/>
<accession>F2TWF6</accession>
<evidence type="ECO:0000259" key="8">
    <source>
        <dbReference type="Pfam" id="PF22366"/>
    </source>
</evidence>
<feature type="region of interest" description="Disordered" evidence="6">
    <location>
        <begin position="53"/>
        <end position="75"/>
    </location>
</feature>
<dbReference type="eggNOG" id="KOG2495">
    <property type="taxonomic scope" value="Eukaryota"/>
</dbReference>
<dbReference type="PANTHER" id="PTHR43706">
    <property type="entry name" value="NADH DEHYDROGENASE"/>
    <property type="match status" value="1"/>
</dbReference>
<dbReference type="STRING" id="946362.F2TWF6"/>
<name>F2TWF6_SALR5</name>
<comment type="similarity">
    <text evidence="1">Belongs to the NADH dehydrogenase family.</text>
</comment>
<dbReference type="EMBL" id="GL832955">
    <property type="protein sequence ID" value="EGD72402.1"/>
    <property type="molecule type" value="Genomic_DNA"/>
</dbReference>
<dbReference type="KEGG" id="sre:PTSG_00422"/>
<dbReference type="InterPro" id="IPR054585">
    <property type="entry name" value="NDH2-like_C"/>
</dbReference>
<dbReference type="Proteomes" id="UP000007799">
    <property type="component" value="Unassembled WGS sequence"/>
</dbReference>
<dbReference type="FunCoup" id="F2TWF6">
    <property type="interactions" value="366"/>
</dbReference>